<evidence type="ECO:0000256" key="3">
    <source>
        <dbReference type="ARBA" id="ARBA00023163"/>
    </source>
</evidence>
<accession>A0A6A4I4U5</accession>
<feature type="region of interest" description="Disordered" evidence="5">
    <location>
        <begin position="121"/>
        <end position="245"/>
    </location>
</feature>
<dbReference type="SMART" id="SM00576">
    <property type="entry name" value="BTP"/>
    <property type="match status" value="1"/>
</dbReference>
<dbReference type="SUPFAM" id="SSF47113">
    <property type="entry name" value="Histone-fold"/>
    <property type="match status" value="1"/>
</dbReference>
<dbReference type="InterPro" id="IPR006565">
    <property type="entry name" value="BTP"/>
</dbReference>
<evidence type="ECO:0000256" key="2">
    <source>
        <dbReference type="ARBA" id="ARBA00023015"/>
    </source>
</evidence>
<dbReference type="AlphaFoldDB" id="A0A6A4I4U5"/>
<dbReference type="PANTHER" id="PTHR46338:SF1">
    <property type="entry name" value="TRANSCRIPTION INITIATION FACTOR TFIID SUBUNIT 8"/>
    <property type="match status" value="1"/>
</dbReference>
<feature type="region of interest" description="Disordered" evidence="5">
    <location>
        <begin position="271"/>
        <end position="291"/>
    </location>
</feature>
<dbReference type="CDD" id="cd00076">
    <property type="entry name" value="HFD_SF"/>
    <property type="match status" value="1"/>
</dbReference>
<dbReference type="Pfam" id="PF07524">
    <property type="entry name" value="Bromo_TP"/>
    <property type="match status" value="1"/>
</dbReference>
<sequence length="560" mass="60397">MDSGAQKLLESVTIRTLHAQNFSRSSTQASLVLTDLLARYLTLLTSTCAKYAEHSGRKRITAKDAVVALEELGVSVEELHEFGTTEGVELNRYALFKSLRRVEDLKEFKAQLSDGLRADEDDVIPLQYGPVPPGILEEEEEESEGEEPSADDDMSESFSSSLRRDPPQSDPWSPSRKRQRTLDWNPPEHVPTFLPPFPSTIEPSSSPHTPRIPLVEPPSAPLDGAGIDKPPTPPPIAPTQPQTIASTSAAASDYLVQVPYSQSSISSVSEWHLPSAPSQPSASSRPEPRWATPATEPALLAAYHHILTHPPPDAAQLANPQRHKVAMALLALTQSSSRWDIPDTLFSSLVTNQPRVASIGPTYPTIIGDHTLADGSKKGADKEFKFPATAPRSVAATERISQLVSQQGSRIPELSRHVLPPTILSRTNRLTHPPPLSRNNKTLTYGVAIPAPWNANNVLSTADGAPNPTNNVVKESSSQLNGKAVPSPVLPDARLFATWDHDHKDFRASLVPAKQQRTRMGSIQVGAASGSTIGGNDLERKPSAGTISLGARGRASSRVG</sequence>
<name>A0A6A4I4U5_9AGAR</name>
<feature type="domain" description="Bromodomain associated" evidence="6">
    <location>
        <begin position="2"/>
        <end position="78"/>
    </location>
</feature>
<evidence type="ECO:0000256" key="4">
    <source>
        <dbReference type="ARBA" id="ARBA00023242"/>
    </source>
</evidence>
<keyword evidence="3" id="KW-0804">Transcription</keyword>
<reference evidence="7" key="1">
    <citation type="journal article" date="2019" name="Environ. Microbiol.">
        <title>Fungal ecological strategies reflected in gene transcription - a case study of two litter decomposers.</title>
        <authorList>
            <person name="Barbi F."/>
            <person name="Kohler A."/>
            <person name="Barry K."/>
            <person name="Baskaran P."/>
            <person name="Daum C."/>
            <person name="Fauchery L."/>
            <person name="Ihrmark K."/>
            <person name="Kuo A."/>
            <person name="LaButti K."/>
            <person name="Lipzen A."/>
            <person name="Morin E."/>
            <person name="Grigoriev I.V."/>
            <person name="Henrissat B."/>
            <person name="Lindahl B."/>
            <person name="Martin F."/>
        </authorList>
    </citation>
    <scope>NUCLEOTIDE SEQUENCE</scope>
    <source>
        <strain evidence="7">JB14</strain>
    </source>
</reference>
<proteinExistence type="predicted"/>
<keyword evidence="2" id="KW-0805">Transcription regulation</keyword>
<evidence type="ECO:0000313" key="7">
    <source>
        <dbReference type="EMBL" id="KAE9403805.1"/>
    </source>
</evidence>
<dbReference type="InterPro" id="IPR037818">
    <property type="entry name" value="TAF8"/>
</dbReference>
<dbReference type="OrthoDB" id="436852at2759"/>
<dbReference type="PANTHER" id="PTHR46338">
    <property type="entry name" value="TRANSCRIPTION INITIATION FACTOR TFIID SUBUNIT 8"/>
    <property type="match status" value="1"/>
</dbReference>
<dbReference type="Proteomes" id="UP000799118">
    <property type="component" value="Unassembled WGS sequence"/>
</dbReference>
<evidence type="ECO:0000259" key="6">
    <source>
        <dbReference type="SMART" id="SM00576"/>
    </source>
</evidence>
<dbReference type="Gene3D" id="1.10.20.10">
    <property type="entry name" value="Histone, subunit A"/>
    <property type="match status" value="1"/>
</dbReference>
<organism evidence="7 8">
    <name type="scientific">Gymnopus androsaceus JB14</name>
    <dbReference type="NCBI Taxonomy" id="1447944"/>
    <lineage>
        <taxon>Eukaryota</taxon>
        <taxon>Fungi</taxon>
        <taxon>Dikarya</taxon>
        <taxon>Basidiomycota</taxon>
        <taxon>Agaricomycotina</taxon>
        <taxon>Agaricomycetes</taxon>
        <taxon>Agaricomycetidae</taxon>
        <taxon>Agaricales</taxon>
        <taxon>Marasmiineae</taxon>
        <taxon>Omphalotaceae</taxon>
        <taxon>Gymnopus</taxon>
    </lineage>
</organism>
<keyword evidence="8" id="KW-1185">Reference proteome</keyword>
<dbReference type="InterPro" id="IPR009072">
    <property type="entry name" value="Histone-fold"/>
</dbReference>
<dbReference type="EMBL" id="ML769422">
    <property type="protein sequence ID" value="KAE9403805.1"/>
    <property type="molecule type" value="Genomic_DNA"/>
</dbReference>
<dbReference type="GO" id="GO:0046982">
    <property type="term" value="F:protein heterodimerization activity"/>
    <property type="evidence" value="ECO:0007669"/>
    <property type="project" value="InterPro"/>
</dbReference>
<feature type="compositionally biased region" description="Acidic residues" evidence="5">
    <location>
        <begin position="136"/>
        <end position="155"/>
    </location>
</feature>
<evidence type="ECO:0000256" key="5">
    <source>
        <dbReference type="SAM" id="MobiDB-lite"/>
    </source>
</evidence>
<evidence type="ECO:0000256" key="1">
    <source>
        <dbReference type="ARBA" id="ARBA00004123"/>
    </source>
</evidence>
<protein>
    <recommendedName>
        <fullName evidence="6">Bromodomain associated domain-containing protein</fullName>
    </recommendedName>
</protein>
<evidence type="ECO:0000313" key="8">
    <source>
        <dbReference type="Proteomes" id="UP000799118"/>
    </source>
</evidence>
<comment type="subcellular location">
    <subcellularLocation>
        <location evidence="1">Nucleus</location>
    </subcellularLocation>
</comment>
<feature type="compositionally biased region" description="Polar residues" evidence="5">
    <location>
        <begin position="467"/>
        <end position="481"/>
    </location>
</feature>
<gene>
    <name evidence="7" type="ORF">BT96DRAFT_1016828</name>
</gene>
<feature type="region of interest" description="Disordered" evidence="5">
    <location>
        <begin position="515"/>
        <end position="560"/>
    </location>
</feature>
<keyword evidence="4" id="KW-0539">Nucleus</keyword>
<dbReference type="GO" id="GO:0005669">
    <property type="term" value="C:transcription factor TFIID complex"/>
    <property type="evidence" value="ECO:0007669"/>
    <property type="project" value="InterPro"/>
</dbReference>
<feature type="region of interest" description="Disordered" evidence="5">
    <location>
        <begin position="462"/>
        <end position="486"/>
    </location>
</feature>